<accession>A0A1F6LYR6</accession>
<proteinExistence type="inferred from homology"/>
<dbReference type="Proteomes" id="UP000176282">
    <property type="component" value="Unassembled WGS sequence"/>
</dbReference>
<sequence>MKQQHTRQGKRITRHTRVRARVQGTSERPRLAVFRSLRDVYAQVIDDNAGKTLISAHSKTADTKADVGERKGKTAIAYCVGQDIAKKAQAAGITTVVFDRGGFAYHGRVQAVADGARDGGLQF</sequence>
<comment type="subunit">
    <text evidence="7">Part of the 50S ribosomal subunit; part of the 5S rRNA/L5/L18/L25 subcomplex. Contacts the 5S and 23S rRNAs.</text>
</comment>
<evidence type="ECO:0000256" key="2">
    <source>
        <dbReference type="ARBA" id="ARBA00022730"/>
    </source>
</evidence>
<comment type="similarity">
    <text evidence="1 7">Belongs to the universal ribosomal protein uL18 family.</text>
</comment>
<protein>
    <recommendedName>
        <fullName evidence="6 7">Large ribosomal subunit protein uL18</fullName>
    </recommendedName>
</protein>
<dbReference type="GO" id="GO:0006412">
    <property type="term" value="P:translation"/>
    <property type="evidence" value="ECO:0007669"/>
    <property type="project" value="UniProtKB-UniRule"/>
</dbReference>
<evidence type="ECO:0000256" key="6">
    <source>
        <dbReference type="ARBA" id="ARBA00035197"/>
    </source>
</evidence>
<name>A0A1F6LYR6_9BACT</name>
<keyword evidence="4 7" id="KW-0689">Ribosomal protein</keyword>
<dbReference type="InterPro" id="IPR057268">
    <property type="entry name" value="Ribosomal_L18"/>
</dbReference>
<dbReference type="InterPro" id="IPR004389">
    <property type="entry name" value="Ribosomal_uL18_bac-type"/>
</dbReference>
<dbReference type="STRING" id="1798680.A3J66_01025"/>
<evidence type="ECO:0000256" key="7">
    <source>
        <dbReference type="HAMAP-Rule" id="MF_01337"/>
    </source>
</evidence>
<dbReference type="CDD" id="cd00432">
    <property type="entry name" value="Ribosomal_L18_L5e"/>
    <property type="match status" value="1"/>
</dbReference>
<dbReference type="GO" id="GO:0022625">
    <property type="term" value="C:cytosolic large ribosomal subunit"/>
    <property type="evidence" value="ECO:0007669"/>
    <property type="project" value="TreeGrafter"/>
</dbReference>
<comment type="caution">
    <text evidence="8">The sequence shown here is derived from an EMBL/GenBank/DDBJ whole genome shotgun (WGS) entry which is preliminary data.</text>
</comment>
<dbReference type="InterPro" id="IPR005484">
    <property type="entry name" value="Ribosomal_uL18_bac/plant/anim"/>
</dbReference>
<dbReference type="Gene3D" id="3.30.420.100">
    <property type="match status" value="1"/>
</dbReference>
<evidence type="ECO:0000313" key="8">
    <source>
        <dbReference type="EMBL" id="OGH64516.1"/>
    </source>
</evidence>
<dbReference type="FunFam" id="3.30.420.100:FF:000001">
    <property type="entry name" value="50S ribosomal protein L18"/>
    <property type="match status" value="1"/>
</dbReference>
<evidence type="ECO:0000256" key="3">
    <source>
        <dbReference type="ARBA" id="ARBA00022884"/>
    </source>
</evidence>
<evidence type="ECO:0000256" key="1">
    <source>
        <dbReference type="ARBA" id="ARBA00007116"/>
    </source>
</evidence>
<evidence type="ECO:0000256" key="5">
    <source>
        <dbReference type="ARBA" id="ARBA00023274"/>
    </source>
</evidence>
<dbReference type="GO" id="GO:0003735">
    <property type="term" value="F:structural constituent of ribosome"/>
    <property type="evidence" value="ECO:0007669"/>
    <property type="project" value="InterPro"/>
</dbReference>
<reference evidence="8 9" key="1">
    <citation type="journal article" date="2016" name="Nat. Commun.">
        <title>Thousands of microbial genomes shed light on interconnected biogeochemical processes in an aquifer system.</title>
        <authorList>
            <person name="Anantharaman K."/>
            <person name="Brown C.T."/>
            <person name="Hug L.A."/>
            <person name="Sharon I."/>
            <person name="Castelle C.J."/>
            <person name="Probst A.J."/>
            <person name="Thomas B.C."/>
            <person name="Singh A."/>
            <person name="Wilkins M.J."/>
            <person name="Karaoz U."/>
            <person name="Brodie E.L."/>
            <person name="Williams K.H."/>
            <person name="Hubbard S.S."/>
            <person name="Banfield J.F."/>
        </authorList>
    </citation>
    <scope>NUCLEOTIDE SEQUENCE [LARGE SCALE GENOMIC DNA]</scope>
</reference>
<dbReference type="EMBL" id="MFQB01000058">
    <property type="protein sequence ID" value="OGH64516.1"/>
    <property type="molecule type" value="Genomic_DNA"/>
</dbReference>
<dbReference type="AlphaFoldDB" id="A0A1F6LYR6"/>
<keyword evidence="2 7" id="KW-0699">rRNA-binding</keyword>
<dbReference type="SUPFAM" id="SSF53137">
    <property type="entry name" value="Translational machinery components"/>
    <property type="match status" value="1"/>
</dbReference>
<dbReference type="PANTHER" id="PTHR12899:SF3">
    <property type="entry name" value="LARGE RIBOSOMAL SUBUNIT PROTEIN UL18M"/>
    <property type="match status" value="1"/>
</dbReference>
<organism evidence="8 9">
    <name type="scientific">Candidatus Magasanikbacteria bacterium RIFCSPHIGHO2_02_FULL_47_14</name>
    <dbReference type="NCBI Taxonomy" id="1798680"/>
    <lineage>
        <taxon>Bacteria</taxon>
        <taxon>Candidatus Magasanikiibacteriota</taxon>
    </lineage>
</organism>
<gene>
    <name evidence="7" type="primary">rplR</name>
    <name evidence="8" type="ORF">A3J66_01025</name>
</gene>
<keyword evidence="5 7" id="KW-0687">Ribonucleoprotein</keyword>
<comment type="function">
    <text evidence="7">This is one of the proteins that bind and probably mediate the attachment of the 5S RNA into the large ribosomal subunit, where it forms part of the central protuberance.</text>
</comment>
<dbReference type="Pfam" id="PF00861">
    <property type="entry name" value="Ribosomal_L18p"/>
    <property type="match status" value="1"/>
</dbReference>
<evidence type="ECO:0000256" key="4">
    <source>
        <dbReference type="ARBA" id="ARBA00022980"/>
    </source>
</evidence>
<keyword evidence="3 7" id="KW-0694">RNA-binding</keyword>
<dbReference type="PANTHER" id="PTHR12899">
    <property type="entry name" value="39S RIBOSOMAL PROTEIN L18, MITOCHONDRIAL"/>
    <property type="match status" value="1"/>
</dbReference>
<dbReference type="HAMAP" id="MF_01337_B">
    <property type="entry name" value="Ribosomal_uL18_B"/>
    <property type="match status" value="1"/>
</dbReference>
<evidence type="ECO:0000313" key="9">
    <source>
        <dbReference type="Proteomes" id="UP000176282"/>
    </source>
</evidence>
<dbReference type="NCBIfam" id="TIGR00060">
    <property type="entry name" value="L18_bact"/>
    <property type="match status" value="1"/>
</dbReference>
<dbReference type="GO" id="GO:0008097">
    <property type="term" value="F:5S rRNA binding"/>
    <property type="evidence" value="ECO:0007669"/>
    <property type="project" value="TreeGrafter"/>
</dbReference>